<dbReference type="InterPro" id="IPR037432">
    <property type="entry name" value="Mut-7_DEDDy_dom"/>
</dbReference>
<evidence type="ECO:0000256" key="1">
    <source>
        <dbReference type="ARBA" id="ARBA00022722"/>
    </source>
</evidence>
<dbReference type="InterPro" id="IPR012337">
    <property type="entry name" value="RNaseH-like_sf"/>
</dbReference>
<evidence type="ECO:0000256" key="2">
    <source>
        <dbReference type="ARBA" id="ARBA00022801"/>
    </source>
</evidence>
<name>A0ABD2P288_9CUCU</name>
<comment type="caution">
    <text evidence="5">The sequence shown here is derived from an EMBL/GenBank/DDBJ whole genome shotgun (WGS) entry which is preliminary data.</text>
</comment>
<dbReference type="SMART" id="SM00474">
    <property type="entry name" value="35EXOc"/>
    <property type="match status" value="1"/>
</dbReference>
<gene>
    <name evidence="5" type="ORF">HHI36_018827</name>
</gene>
<organism evidence="5 6">
    <name type="scientific">Cryptolaemus montrouzieri</name>
    <dbReference type="NCBI Taxonomy" id="559131"/>
    <lineage>
        <taxon>Eukaryota</taxon>
        <taxon>Metazoa</taxon>
        <taxon>Ecdysozoa</taxon>
        <taxon>Arthropoda</taxon>
        <taxon>Hexapoda</taxon>
        <taxon>Insecta</taxon>
        <taxon>Pterygota</taxon>
        <taxon>Neoptera</taxon>
        <taxon>Endopterygota</taxon>
        <taxon>Coleoptera</taxon>
        <taxon>Polyphaga</taxon>
        <taxon>Cucujiformia</taxon>
        <taxon>Coccinelloidea</taxon>
        <taxon>Coccinellidae</taxon>
        <taxon>Scymninae</taxon>
        <taxon>Scymnini</taxon>
        <taxon>Cryptolaemus</taxon>
    </lineage>
</organism>
<keyword evidence="6" id="KW-1185">Reference proteome</keyword>
<dbReference type="Pfam" id="PF01927">
    <property type="entry name" value="Mut7-C"/>
    <property type="match status" value="2"/>
</dbReference>
<evidence type="ECO:0000313" key="5">
    <source>
        <dbReference type="EMBL" id="KAL3284675.1"/>
    </source>
</evidence>
<dbReference type="Proteomes" id="UP001516400">
    <property type="component" value="Unassembled WGS sequence"/>
</dbReference>
<dbReference type="EMBL" id="JABFTP020000165">
    <property type="protein sequence ID" value="KAL3284675.1"/>
    <property type="molecule type" value="Genomic_DNA"/>
</dbReference>
<dbReference type="GO" id="GO:0004527">
    <property type="term" value="F:exonuclease activity"/>
    <property type="evidence" value="ECO:0007669"/>
    <property type="project" value="UniProtKB-KW"/>
</dbReference>
<dbReference type="SUPFAM" id="SSF53098">
    <property type="entry name" value="Ribonuclease H-like"/>
    <property type="match status" value="1"/>
</dbReference>
<keyword evidence="2" id="KW-0378">Hydrolase</keyword>
<dbReference type="PANTHER" id="PTHR47765:SF2">
    <property type="entry name" value="EXONUCLEASE MUT-7 HOMOLOG"/>
    <property type="match status" value="1"/>
</dbReference>
<protein>
    <recommendedName>
        <fullName evidence="4">3'-5' exonuclease domain-containing protein</fullName>
    </recommendedName>
</protein>
<dbReference type="InterPro" id="IPR036397">
    <property type="entry name" value="RNaseH_sf"/>
</dbReference>
<dbReference type="InterPro" id="IPR002562">
    <property type="entry name" value="3'-5'_exonuclease_dom"/>
</dbReference>
<evidence type="ECO:0000313" key="6">
    <source>
        <dbReference type="Proteomes" id="UP001516400"/>
    </source>
</evidence>
<sequence>MNQRRGRGKFYYQKPNKNTDISHNLTDATMTTTNATKNIEIEHGSNCCGGIKMNLELDYEGLMFFEQLKQWWKMLKKSPPVINLITKYYLQYQGNPYEQTLRLMYNCQDFHSAKAKSLPFFIIEQFNTFIIEHPSEKLHQYLTPRLKLEAYMLMLKQNTSALTKIVAETFEMASSREKFIDLVKCMISKKKYKEACQSVILFGLQEKFSLEDFLVPLIYQDKLFLLDEYLATSPKHQEEIVVYMDKLLGMPSVRQAVLVFASEHSLTEVKWEKMQSKPFKKLITRLVKKFDLPSFLTPNLNKRRNAGALHFLLQKRYIDETFSDESWKEMVQEAIGDDLDLQKELVIQIACYGDFAEALKWAHFYHVDREHWPNNVRLFADDKHIEPSNAAQEELECWDEPQQPTEYHKFPLNPDEIFLVNSVESFSEFLNLGLLDMDIVGLDCEWKPSFGGQKSELALMQIATRKKVYILDVPALSSNVPHAWNELNNSLFNKCDILKLGFGFTSDISVIKDSISGLSFSTKQIGFLDLLSLRKVLDKHPEVVLPYAHTGGPSLTTLVHQCLGAPLDKSEQFSNWDKRPLRTSQLIYAALDAYCLIEVYDVLKRCCEYVGFPFEETCYNIMTNGKIPKSKQKKSKKDEQKVIDIPQPNSPIQEEITAENIRLVCDTMLQGLGKKLRRCGIDTIILENNQDHMECVRIALNERRFVLTRGAVFNKLFGNLCAGYCYKVLSDDIEIQLKEVLDYYHIKVTKNHVFSRCQFCNGNSFVKVSRATMKMMASQNSPPRFNPPPACFMDEATGFSSDEDYDDDEPGRPISASTNRKWDLYPDEKIDVGLCQTRCGVQIQMASIPDDILNSIDIFYICEDCGKVYWDGSHYGKVVHGALHNIVQC</sequence>
<dbReference type="InterPro" id="IPR052408">
    <property type="entry name" value="Exonuclease_MUT-7-like"/>
</dbReference>
<keyword evidence="1" id="KW-0540">Nuclease</keyword>
<evidence type="ECO:0000256" key="3">
    <source>
        <dbReference type="ARBA" id="ARBA00022839"/>
    </source>
</evidence>
<dbReference type="Pfam" id="PF01612">
    <property type="entry name" value="DNA_pol_A_exo1"/>
    <property type="match status" value="1"/>
</dbReference>
<accession>A0ABD2P288</accession>
<feature type="domain" description="3'-5' exonuclease" evidence="4">
    <location>
        <begin position="414"/>
        <end position="608"/>
    </location>
</feature>
<dbReference type="Gene3D" id="3.30.420.10">
    <property type="entry name" value="Ribonuclease H-like superfamily/Ribonuclease H"/>
    <property type="match status" value="1"/>
</dbReference>
<proteinExistence type="predicted"/>
<dbReference type="AlphaFoldDB" id="A0ABD2P288"/>
<reference evidence="5 6" key="1">
    <citation type="journal article" date="2021" name="BMC Biol.">
        <title>Horizontally acquired antibacterial genes associated with adaptive radiation of ladybird beetles.</title>
        <authorList>
            <person name="Li H.S."/>
            <person name="Tang X.F."/>
            <person name="Huang Y.H."/>
            <person name="Xu Z.Y."/>
            <person name="Chen M.L."/>
            <person name="Du X.Y."/>
            <person name="Qiu B.Y."/>
            <person name="Chen P.T."/>
            <person name="Zhang W."/>
            <person name="Slipinski A."/>
            <person name="Escalona H.E."/>
            <person name="Waterhouse R.M."/>
            <person name="Zwick A."/>
            <person name="Pang H."/>
        </authorList>
    </citation>
    <scope>NUCLEOTIDE SEQUENCE [LARGE SCALE GENOMIC DNA]</scope>
    <source>
        <strain evidence="5">SYSU2018</strain>
    </source>
</reference>
<dbReference type="InterPro" id="IPR002782">
    <property type="entry name" value="Mut7-C_RNAse_dom"/>
</dbReference>
<dbReference type="CDD" id="cd06146">
    <property type="entry name" value="mut-7_like_exo"/>
    <property type="match status" value="1"/>
</dbReference>
<keyword evidence="3" id="KW-0269">Exonuclease</keyword>
<evidence type="ECO:0000259" key="4">
    <source>
        <dbReference type="SMART" id="SM00474"/>
    </source>
</evidence>
<dbReference type="PANTHER" id="PTHR47765">
    <property type="entry name" value="3'-5' EXONUCLEASE DOMAIN-CONTAINING PROTEIN"/>
    <property type="match status" value="1"/>
</dbReference>